<evidence type="ECO:0000256" key="2">
    <source>
        <dbReference type="SAM" id="Phobius"/>
    </source>
</evidence>
<feature type="transmembrane region" description="Helical" evidence="2">
    <location>
        <begin position="348"/>
        <end position="368"/>
    </location>
</feature>
<feature type="compositionally biased region" description="Basic and acidic residues" evidence="1">
    <location>
        <begin position="418"/>
        <end position="428"/>
    </location>
</feature>
<feature type="transmembrane region" description="Helical" evidence="2">
    <location>
        <begin position="95"/>
        <end position="114"/>
    </location>
</feature>
<dbReference type="PANTHER" id="PTHR23028">
    <property type="entry name" value="ACETYLTRANSFERASE"/>
    <property type="match status" value="1"/>
</dbReference>
<dbReference type="InterPro" id="IPR002656">
    <property type="entry name" value="Acyl_transf_3_dom"/>
</dbReference>
<evidence type="ECO:0000259" key="3">
    <source>
        <dbReference type="Pfam" id="PF01757"/>
    </source>
</evidence>
<gene>
    <name evidence="4" type="ORF">GCM10023235_28440</name>
</gene>
<dbReference type="RefSeq" id="WP_345697190.1">
    <property type="nucleotide sequence ID" value="NZ_BAABIS010000001.1"/>
</dbReference>
<proteinExistence type="predicted"/>
<dbReference type="Proteomes" id="UP001501752">
    <property type="component" value="Unassembled WGS sequence"/>
</dbReference>
<feature type="transmembrane region" description="Helical" evidence="2">
    <location>
        <begin position="55"/>
        <end position="74"/>
    </location>
</feature>
<sequence>MTTTPPHRRFDRLPSLSGLRWFAALLVFTTHFVHLELSKGSPLQDVLDTVLTRTGLAGVSAFFLLSGFVLTWSARPSDTARSFLRRRFARVYPSHLLVAGLAALLMAGGGLLPGPKPILANLLLVQSWSPSQTYSLSLNPVTWSLSCEIFFYLVFPLVIGAMNRARTSSLQVFTGASFLATLVLPAIVGRLFTVAHPPAEELVDTSGYGGPFTGWFANVFPGMRLLEFLAGVSIAILVRRGAWPRIPAGWAFAILAAGYANELWLDGYLQLVGGVEIPVAILIASLAQADLAGSWSPVRGRRAAKLGELTYAFYLVHFLVLIGLGSAVKPLAVALGATADRDAPVPVWLLLAAYPVLLAVALGLGWAVHRGVEQPIMRVLTRGRRKTGTGRTELVPLRVDTTALSGGADGPGATGTGPEREKPAPIGI</sequence>
<accession>A0ABP9DK51</accession>
<evidence type="ECO:0000313" key="4">
    <source>
        <dbReference type="EMBL" id="GAA4849833.1"/>
    </source>
</evidence>
<keyword evidence="2" id="KW-1133">Transmembrane helix</keyword>
<feature type="transmembrane region" description="Helical" evidence="2">
    <location>
        <begin position="172"/>
        <end position="195"/>
    </location>
</feature>
<evidence type="ECO:0000256" key="1">
    <source>
        <dbReference type="SAM" id="MobiDB-lite"/>
    </source>
</evidence>
<feature type="region of interest" description="Disordered" evidence="1">
    <location>
        <begin position="403"/>
        <end position="428"/>
    </location>
</feature>
<reference evidence="5" key="1">
    <citation type="journal article" date="2019" name="Int. J. Syst. Evol. Microbiol.">
        <title>The Global Catalogue of Microorganisms (GCM) 10K type strain sequencing project: providing services to taxonomists for standard genome sequencing and annotation.</title>
        <authorList>
            <consortium name="The Broad Institute Genomics Platform"/>
            <consortium name="The Broad Institute Genome Sequencing Center for Infectious Disease"/>
            <person name="Wu L."/>
            <person name="Ma J."/>
        </authorList>
    </citation>
    <scope>NUCLEOTIDE SEQUENCE [LARGE SCALE GENOMIC DNA]</scope>
    <source>
        <strain evidence="5">JCM 13006</strain>
    </source>
</reference>
<feature type="transmembrane region" description="Helical" evidence="2">
    <location>
        <begin position="309"/>
        <end position="328"/>
    </location>
</feature>
<evidence type="ECO:0000313" key="5">
    <source>
        <dbReference type="Proteomes" id="UP001501752"/>
    </source>
</evidence>
<feature type="transmembrane region" description="Helical" evidence="2">
    <location>
        <begin position="215"/>
        <end position="238"/>
    </location>
</feature>
<protein>
    <recommendedName>
        <fullName evidence="3">Acyltransferase 3 domain-containing protein</fullName>
    </recommendedName>
</protein>
<name>A0ABP9DK51_9ACTN</name>
<dbReference type="EMBL" id="BAABIS010000001">
    <property type="protein sequence ID" value="GAA4849833.1"/>
    <property type="molecule type" value="Genomic_DNA"/>
</dbReference>
<comment type="caution">
    <text evidence="4">The sequence shown here is derived from an EMBL/GenBank/DDBJ whole genome shotgun (WGS) entry which is preliminary data.</text>
</comment>
<feature type="transmembrane region" description="Helical" evidence="2">
    <location>
        <begin position="141"/>
        <end position="160"/>
    </location>
</feature>
<dbReference type="InterPro" id="IPR050879">
    <property type="entry name" value="Acyltransferase_3"/>
</dbReference>
<dbReference type="Pfam" id="PF01757">
    <property type="entry name" value="Acyl_transf_3"/>
    <property type="match status" value="1"/>
</dbReference>
<feature type="domain" description="Acyltransferase 3" evidence="3">
    <location>
        <begin position="15"/>
        <end position="368"/>
    </location>
</feature>
<feature type="transmembrane region" description="Helical" evidence="2">
    <location>
        <begin position="18"/>
        <end position="35"/>
    </location>
</feature>
<keyword evidence="5" id="KW-1185">Reference proteome</keyword>
<keyword evidence="2" id="KW-0472">Membrane</keyword>
<organism evidence="4 5">
    <name type="scientific">Kitasatospora terrestris</name>
    <dbReference type="NCBI Taxonomy" id="258051"/>
    <lineage>
        <taxon>Bacteria</taxon>
        <taxon>Bacillati</taxon>
        <taxon>Actinomycetota</taxon>
        <taxon>Actinomycetes</taxon>
        <taxon>Kitasatosporales</taxon>
        <taxon>Streptomycetaceae</taxon>
        <taxon>Kitasatospora</taxon>
    </lineage>
</organism>
<keyword evidence="2" id="KW-0812">Transmembrane</keyword>
<dbReference type="PANTHER" id="PTHR23028:SF53">
    <property type="entry name" value="ACYL_TRANSF_3 DOMAIN-CONTAINING PROTEIN"/>
    <property type="match status" value="1"/>
</dbReference>